<organism evidence="3 4">
    <name type="scientific">Conexibacter woesei (strain DSM 14684 / CCUG 47730 / CIP 108061 / JCM 11494 / NBRC 100937 / ID131577)</name>
    <dbReference type="NCBI Taxonomy" id="469383"/>
    <lineage>
        <taxon>Bacteria</taxon>
        <taxon>Bacillati</taxon>
        <taxon>Actinomycetota</taxon>
        <taxon>Thermoleophilia</taxon>
        <taxon>Solirubrobacterales</taxon>
        <taxon>Conexibacteraceae</taxon>
        <taxon>Conexibacter</taxon>
    </lineage>
</organism>
<dbReference type="Proteomes" id="UP000008229">
    <property type="component" value="Chromosome"/>
</dbReference>
<dbReference type="PRINTS" id="PR00469">
    <property type="entry name" value="PNDRDTASEII"/>
</dbReference>
<dbReference type="RefSeq" id="WP_012932024.1">
    <property type="nucleotide sequence ID" value="NC_013739.1"/>
</dbReference>
<dbReference type="Gene3D" id="3.50.50.60">
    <property type="entry name" value="FAD/NAD(P)-binding domain"/>
    <property type="match status" value="1"/>
</dbReference>
<dbReference type="SMR" id="D3F8A1"/>
<dbReference type="InterPro" id="IPR006076">
    <property type="entry name" value="FAD-dep_OxRdtase"/>
</dbReference>
<dbReference type="KEGG" id="cwo:Cwoe_0536"/>
<dbReference type="eggNOG" id="COG0665">
    <property type="taxonomic scope" value="Bacteria"/>
</dbReference>
<dbReference type="AlphaFoldDB" id="D3F8A1"/>
<keyword evidence="1" id="KW-0560">Oxidoreductase</keyword>
<protein>
    <submittedName>
        <fullName evidence="3">FAD dependent oxidoreductase</fullName>
    </submittedName>
</protein>
<reference evidence="3 4" key="1">
    <citation type="journal article" date="2010" name="Stand. Genomic Sci.">
        <title>Complete genome sequence of Conexibacter woesei type strain (ID131577).</title>
        <authorList>
            <person name="Pukall R."/>
            <person name="Lapidus A."/>
            <person name="Glavina Del Rio T."/>
            <person name="Copeland A."/>
            <person name="Tice H."/>
            <person name="Cheng J.-F."/>
            <person name="Lucas S."/>
            <person name="Chen F."/>
            <person name="Nolan M."/>
            <person name="Bruce D."/>
            <person name="Goodwin L."/>
            <person name="Pitluck S."/>
            <person name="Mavromatis K."/>
            <person name="Ivanova N."/>
            <person name="Ovchinnikova G."/>
            <person name="Pati A."/>
            <person name="Chen A."/>
            <person name="Palaniappan K."/>
            <person name="Land M."/>
            <person name="Hauser L."/>
            <person name="Chang Y.-J."/>
            <person name="Jeffries C.D."/>
            <person name="Chain P."/>
            <person name="Meincke L."/>
            <person name="Sims D."/>
            <person name="Brettin T."/>
            <person name="Detter J.C."/>
            <person name="Rohde M."/>
            <person name="Goeker M."/>
            <person name="Bristow J."/>
            <person name="Eisen J.A."/>
            <person name="Markowitz V."/>
            <person name="Kyrpides N.C."/>
            <person name="Klenk H.-P."/>
            <person name="Hugenholtz P."/>
        </authorList>
    </citation>
    <scope>NUCLEOTIDE SEQUENCE [LARGE SCALE GENOMIC DNA]</scope>
    <source>
        <strain evidence="4">DSM 14684 / CIP 108061 / JCM 11494 / NBRC 100937 / ID131577</strain>
    </source>
</reference>
<sequence>MSDLPRVAIVGGGVAGLSAAVELRRRGCETTILERDLLIGQSSGLSTGVFTRMYSDPLDIELRAIGYRRMEELERQGSVTFSRIGYMRLGRDQATVERFAESIPLLHELGVADARVLSADEISSVVPSMETGDLHGALYSPTDGYLDGHALCQAYAEQAAELGVRILQRSGLRAAEGGGGAPYRLLTDRAEVEADVVVNAAGAWADEVGAMLGAPVPSVPIREQVCLGKFPAPLGHAMPFVMDYVVGDPEPGLWLRDEGHGQFLAGLHSNEPLEPPVRDPDRYVKTVDDEFVIDVASRLLERFASLPELGLRQGWTGLYPTSPDGQAIVGLHHEAPQVVVAAGLGGVGIMLAPAVAMMVAELAVTGECTTVSDAGRLSPGRFAEEPAA</sequence>
<dbReference type="OrthoDB" id="9806257at2"/>
<dbReference type="GO" id="GO:0005737">
    <property type="term" value="C:cytoplasm"/>
    <property type="evidence" value="ECO:0007669"/>
    <property type="project" value="TreeGrafter"/>
</dbReference>
<keyword evidence="4" id="KW-1185">Reference proteome</keyword>
<dbReference type="STRING" id="469383.Cwoe_0536"/>
<evidence type="ECO:0000259" key="2">
    <source>
        <dbReference type="Pfam" id="PF01266"/>
    </source>
</evidence>
<dbReference type="GO" id="GO:0016491">
    <property type="term" value="F:oxidoreductase activity"/>
    <property type="evidence" value="ECO:0007669"/>
    <property type="project" value="UniProtKB-KW"/>
</dbReference>
<dbReference type="InterPro" id="IPR036188">
    <property type="entry name" value="FAD/NAD-bd_sf"/>
</dbReference>
<dbReference type="SUPFAM" id="SSF51905">
    <property type="entry name" value="FAD/NAD(P)-binding domain"/>
    <property type="match status" value="1"/>
</dbReference>
<dbReference type="EMBL" id="CP001854">
    <property type="protein sequence ID" value="ADB48971.1"/>
    <property type="molecule type" value="Genomic_DNA"/>
</dbReference>
<gene>
    <name evidence="3" type="ordered locus">Cwoe_0536</name>
</gene>
<accession>D3F8A1</accession>
<name>D3F8A1_CONWI</name>
<evidence type="ECO:0000256" key="1">
    <source>
        <dbReference type="ARBA" id="ARBA00023002"/>
    </source>
</evidence>
<dbReference type="Pfam" id="PF01266">
    <property type="entry name" value="DAO"/>
    <property type="match status" value="1"/>
</dbReference>
<feature type="domain" description="FAD dependent oxidoreductase" evidence="2">
    <location>
        <begin position="6"/>
        <end position="362"/>
    </location>
</feature>
<evidence type="ECO:0000313" key="3">
    <source>
        <dbReference type="EMBL" id="ADB48971.1"/>
    </source>
</evidence>
<reference evidence="4" key="2">
    <citation type="submission" date="2010-01" db="EMBL/GenBank/DDBJ databases">
        <title>The complete genome of Conexibacter woesei DSM 14684.</title>
        <authorList>
            <consortium name="US DOE Joint Genome Institute (JGI-PGF)"/>
            <person name="Lucas S."/>
            <person name="Copeland A."/>
            <person name="Lapidus A."/>
            <person name="Glavina del Rio T."/>
            <person name="Dalin E."/>
            <person name="Tice H."/>
            <person name="Bruce D."/>
            <person name="Goodwin L."/>
            <person name="Pitluck S."/>
            <person name="Kyrpides N."/>
            <person name="Mavromatis K."/>
            <person name="Ivanova N."/>
            <person name="Mikhailova N."/>
            <person name="Chertkov O."/>
            <person name="Brettin T."/>
            <person name="Detter J.C."/>
            <person name="Han C."/>
            <person name="Larimer F."/>
            <person name="Land M."/>
            <person name="Hauser L."/>
            <person name="Markowitz V."/>
            <person name="Cheng J.-F."/>
            <person name="Hugenholtz P."/>
            <person name="Woyke T."/>
            <person name="Wu D."/>
            <person name="Pukall R."/>
            <person name="Steenblock K."/>
            <person name="Schneider S."/>
            <person name="Klenk H.-P."/>
            <person name="Eisen J.A."/>
        </authorList>
    </citation>
    <scope>NUCLEOTIDE SEQUENCE [LARGE SCALE GENOMIC DNA]</scope>
    <source>
        <strain evidence="4">DSM 14684 / CIP 108061 / JCM 11494 / NBRC 100937 / ID131577</strain>
    </source>
</reference>
<evidence type="ECO:0000313" key="4">
    <source>
        <dbReference type="Proteomes" id="UP000008229"/>
    </source>
</evidence>
<dbReference type="PANTHER" id="PTHR13847:SF287">
    <property type="entry name" value="FAD-DEPENDENT OXIDOREDUCTASE DOMAIN-CONTAINING PROTEIN 1"/>
    <property type="match status" value="1"/>
</dbReference>
<proteinExistence type="predicted"/>
<dbReference type="HOGENOM" id="CLU_007884_4_1_11"/>
<dbReference type="PANTHER" id="PTHR13847">
    <property type="entry name" value="SARCOSINE DEHYDROGENASE-RELATED"/>
    <property type="match status" value="1"/>
</dbReference>
<dbReference type="Gene3D" id="3.30.9.10">
    <property type="entry name" value="D-Amino Acid Oxidase, subunit A, domain 2"/>
    <property type="match status" value="1"/>
</dbReference>